<dbReference type="Proteomes" id="UP000559256">
    <property type="component" value="Unassembled WGS sequence"/>
</dbReference>
<comment type="caution">
    <text evidence="1">The sequence shown here is derived from an EMBL/GenBank/DDBJ whole genome shotgun (WGS) entry which is preliminary data.</text>
</comment>
<gene>
    <name evidence="1" type="ORF">D9758_015537</name>
</gene>
<dbReference type="Gene3D" id="3.40.50.1240">
    <property type="entry name" value="Phosphoglycerate mutase-like"/>
    <property type="match status" value="1"/>
</dbReference>
<evidence type="ECO:0008006" key="3">
    <source>
        <dbReference type="Google" id="ProtNLM"/>
    </source>
</evidence>
<dbReference type="SMART" id="SM00855">
    <property type="entry name" value="PGAM"/>
    <property type="match status" value="1"/>
</dbReference>
<name>A0A8H5C3E2_9AGAR</name>
<keyword evidence="2" id="KW-1185">Reference proteome</keyword>
<proteinExistence type="predicted"/>
<dbReference type="SUPFAM" id="SSF53254">
    <property type="entry name" value="Phosphoglycerate mutase-like"/>
    <property type="match status" value="1"/>
</dbReference>
<accession>A0A8H5C3E2</accession>
<dbReference type="InterPro" id="IPR013078">
    <property type="entry name" value="His_Pase_superF_clade-1"/>
</dbReference>
<dbReference type="PANTHER" id="PTHR48100">
    <property type="entry name" value="BROAD-SPECIFICITY PHOSPHATASE YOR283W-RELATED"/>
    <property type="match status" value="1"/>
</dbReference>
<protein>
    <recommendedName>
        <fullName evidence="3">Phosphoglycerate mutase</fullName>
    </recommendedName>
</protein>
<dbReference type="GO" id="GO:0005737">
    <property type="term" value="C:cytoplasm"/>
    <property type="evidence" value="ECO:0007669"/>
    <property type="project" value="TreeGrafter"/>
</dbReference>
<evidence type="ECO:0000313" key="1">
    <source>
        <dbReference type="EMBL" id="KAF5334281.1"/>
    </source>
</evidence>
<dbReference type="OrthoDB" id="496981at2759"/>
<sequence>MRYVVSQAKVLLSKSISIQAVSGFFLQDNCRDPASLGALPPRFGLIDESPERWSNLQSKISQMNRDPSRNEDSDGLLTVFYKVIFFGRHGQGWHNVGEAKYGTEAWDNYWSKLNGDGEIIWGPDPELTALGEEQARAASNAWRAELSYNIPVPNREARLCSPMTRAVKTHLLTFDFEDDEKEGKKKAIIVENCREVYGEHTCDKRRSKTFLLDHFPQFEIEGGISADSGVFTDFTEDDELWVADERETEVHLAARAEIVLDRIFGEELKGEDFISVTAHGGIINGFLNAMGRDAYSLPTGGVLPVVVRSTVTAS</sequence>
<dbReference type="AlphaFoldDB" id="A0A8H5C3E2"/>
<organism evidence="1 2">
    <name type="scientific">Tetrapyrgos nigripes</name>
    <dbReference type="NCBI Taxonomy" id="182062"/>
    <lineage>
        <taxon>Eukaryota</taxon>
        <taxon>Fungi</taxon>
        <taxon>Dikarya</taxon>
        <taxon>Basidiomycota</taxon>
        <taxon>Agaricomycotina</taxon>
        <taxon>Agaricomycetes</taxon>
        <taxon>Agaricomycetidae</taxon>
        <taxon>Agaricales</taxon>
        <taxon>Marasmiineae</taxon>
        <taxon>Marasmiaceae</taxon>
        <taxon>Tetrapyrgos</taxon>
    </lineage>
</organism>
<dbReference type="EMBL" id="JAACJM010000263">
    <property type="protein sequence ID" value="KAF5334281.1"/>
    <property type="molecule type" value="Genomic_DNA"/>
</dbReference>
<reference evidence="1 2" key="1">
    <citation type="journal article" date="2020" name="ISME J.">
        <title>Uncovering the hidden diversity of litter-decomposition mechanisms in mushroom-forming fungi.</title>
        <authorList>
            <person name="Floudas D."/>
            <person name="Bentzer J."/>
            <person name="Ahren D."/>
            <person name="Johansson T."/>
            <person name="Persson P."/>
            <person name="Tunlid A."/>
        </authorList>
    </citation>
    <scope>NUCLEOTIDE SEQUENCE [LARGE SCALE GENOMIC DNA]</scope>
    <source>
        <strain evidence="1 2">CBS 291.85</strain>
    </source>
</reference>
<dbReference type="InterPro" id="IPR050275">
    <property type="entry name" value="PGM_Phosphatase"/>
</dbReference>
<dbReference type="CDD" id="cd07040">
    <property type="entry name" value="HP"/>
    <property type="match status" value="1"/>
</dbReference>
<evidence type="ECO:0000313" key="2">
    <source>
        <dbReference type="Proteomes" id="UP000559256"/>
    </source>
</evidence>
<dbReference type="PANTHER" id="PTHR48100:SF1">
    <property type="entry name" value="HISTIDINE PHOSPHATASE FAMILY PROTEIN-RELATED"/>
    <property type="match status" value="1"/>
</dbReference>
<dbReference type="GO" id="GO:0016791">
    <property type="term" value="F:phosphatase activity"/>
    <property type="evidence" value="ECO:0007669"/>
    <property type="project" value="TreeGrafter"/>
</dbReference>
<dbReference type="InterPro" id="IPR029033">
    <property type="entry name" value="His_PPase_superfam"/>
</dbReference>